<feature type="compositionally biased region" description="Low complexity" evidence="1">
    <location>
        <begin position="65"/>
        <end position="82"/>
    </location>
</feature>
<dbReference type="AlphaFoldDB" id="A0AA47MMJ6"/>
<dbReference type="PANTHER" id="PTHR34769:SF1">
    <property type="entry name" value="RNA POLYMERASE I AND III SUBUNIT D"/>
    <property type="match status" value="1"/>
</dbReference>
<name>A0AA47MMJ6_MERPO</name>
<protein>
    <submittedName>
        <fullName evidence="2">Protein POLR1D, isoform 2</fullName>
    </submittedName>
</protein>
<feature type="region of interest" description="Disordered" evidence="1">
    <location>
        <begin position="50"/>
        <end position="192"/>
    </location>
</feature>
<keyword evidence="3" id="KW-1185">Reference proteome</keyword>
<comment type="caution">
    <text evidence="2">The sequence shown here is derived from an EMBL/GenBank/DDBJ whole genome shotgun (WGS) entry which is preliminary data.</text>
</comment>
<evidence type="ECO:0000256" key="1">
    <source>
        <dbReference type="SAM" id="MobiDB-lite"/>
    </source>
</evidence>
<dbReference type="PANTHER" id="PTHR34769">
    <property type="entry name" value="RCG42593, ISOFORM CRA_A"/>
    <property type="match status" value="1"/>
</dbReference>
<organism evidence="2 3">
    <name type="scientific">Merluccius polli</name>
    <name type="common">Benguela hake</name>
    <name type="synonym">Merluccius cadenati</name>
    <dbReference type="NCBI Taxonomy" id="89951"/>
    <lineage>
        <taxon>Eukaryota</taxon>
        <taxon>Metazoa</taxon>
        <taxon>Chordata</taxon>
        <taxon>Craniata</taxon>
        <taxon>Vertebrata</taxon>
        <taxon>Euteleostomi</taxon>
        <taxon>Actinopterygii</taxon>
        <taxon>Neopterygii</taxon>
        <taxon>Teleostei</taxon>
        <taxon>Neoteleostei</taxon>
        <taxon>Acanthomorphata</taxon>
        <taxon>Zeiogadaria</taxon>
        <taxon>Gadariae</taxon>
        <taxon>Gadiformes</taxon>
        <taxon>Gadoidei</taxon>
        <taxon>Merlucciidae</taxon>
        <taxon>Merluccius</taxon>
    </lineage>
</organism>
<evidence type="ECO:0000313" key="3">
    <source>
        <dbReference type="Proteomes" id="UP001174136"/>
    </source>
</evidence>
<feature type="region of interest" description="Disordered" evidence="1">
    <location>
        <begin position="23"/>
        <end position="42"/>
    </location>
</feature>
<gene>
    <name evidence="2" type="primary">POLR1D</name>
    <name evidence="2" type="ORF">N1851_019332</name>
</gene>
<evidence type="ECO:0000313" key="2">
    <source>
        <dbReference type="EMBL" id="KAK0142727.1"/>
    </source>
</evidence>
<feature type="compositionally biased region" description="Basic and acidic residues" evidence="1">
    <location>
        <begin position="99"/>
        <end position="145"/>
    </location>
</feature>
<accession>A0AA47MMJ6</accession>
<feature type="compositionally biased region" description="Polar residues" evidence="1">
    <location>
        <begin position="172"/>
        <end position="192"/>
    </location>
</feature>
<feature type="compositionally biased region" description="Low complexity" evidence="1">
    <location>
        <begin position="152"/>
        <end position="161"/>
    </location>
</feature>
<sequence>MADDNDLEKRAIEELLRETTRARARVETMGPSGWMKCPLRSTNKRFLVNTLRSSGLQRRSAGPTAGRSAARGRLRSDSLPGDGRPDGSPPRESSSPASERSDGRHRDQGRRCERGDGHKSGHFHGEVARRDRRPAAKEIAADTRRLLTSGHSSSSSCSSSSRGHTPPRECSRGSQWGRTRSRSPARSSQSGRSPKFFCYTSVQDNSIDMSLISKVNRSVSLYAYRFIQSISNKLSLRYGPGLSNVGNAVGKLKAQCCEL</sequence>
<dbReference type="Proteomes" id="UP001174136">
    <property type="component" value="Unassembled WGS sequence"/>
</dbReference>
<proteinExistence type="predicted"/>
<reference evidence="2" key="1">
    <citation type="journal article" date="2023" name="Front. Mar. Sci.">
        <title>A new Merluccius polli reference genome to investigate the effects of global change in West African waters.</title>
        <authorList>
            <person name="Mateo J.L."/>
            <person name="Blanco-Fernandez C."/>
            <person name="Garcia-Vazquez E."/>
            <person name="Machado-Schiaffino G."/>
        </authorList>
    </citation>
    <scope>NUCLEOTIDE SEQUENCE</scope>
    <source>
        <strain evidence="2">C29</strain>
        <tissue evidence="2">Fin</tissue>
    </source>
</reference>
<dbReference type="InterPro" id="IPR038948">
    <property type="entry name" value="POLR1D-like"/>
</dbReference>
<dbReference type="EMBL" id="JAOPHQ010003491">
    <property type="protein sequence ID" value="KAK0142727.1"/>
    <property type="molecule type" value="Genomic_DNA"/>
</dbReference>